<evidence type="ECO:0000313" key="1">
    <source>
        <dbReference type="EMBL" id="ETK95493.1"/>
    </source>
</evidence>
<reference evidence="1" key="1">
    <citation type="submission" date="2013-11" db="EMBL/GenBank/DDBJ databases">
        <title>The Genome Sequence of Phytophthora parasitica CJ02B3.</title>
        <authorList>
            <consortium name="The Broad Institute Genomics Platform"/>
            <person name="Russ C."/>
            <person name="Tyler B."/>
            <person name="Panabieres F."/>
            <person name="Shan W."/>
            <person name="Tripathy S."/>
            <person name="Grunwald N."/>
            <person name="Machado M."/>
            <person name="Johnson C.S."/>
            <person name="Arredondo F."/>
            <person name="Hong C."/>
            <person name="Coffey M."/>
            <person name="Young S.K."/>
            <person name="Zeng Q."/>
            <person name="Gargeya S."/>
            <person name="Fitzgerald M."/>
            <person name="Abouelleil A."/>
            <person name="Alvarado L."/>
            <person name="Chapman S.B."/>
            <person name="Gainer-Dewar J."/>
            <person name="Goldberg J."/>
            <person name="Griggs A."/>
            <person name="Gujja S."/>
            <person name="Hansen M."/>
            <person name="Howarth C."/>
            <person name="Imamovic A."/>
            <person name="Ireland A."/>
            <person name="Larimer J."/>
            <person name="McCowan C."/>
            <person name="Murphy C."/>
            <person name="Pearson M."/>
            <person name="Poon T.W."/>
            <person name="Priest M."/>
            <person name="Roberts A."/>
            <person name="Saif S."/>
            <person name="Shea T."/>
            <person name="Sykes S."/>
            <person name="Wortman J."/>
            <person name="Nusbaum C."/>
            <person name="Birren B."/>
        </authorList>
    </citation>
    <scope>NUCLEOTIDE SEQUENCE [LARGE SCALE GENOMIC DNA]</scope>
    <source>
        <strain evidence="1">CJ02B3</strain>
    </source>
</reference>
<evidence type="ECO:0000313" key="2">
    <source>
        <dbReference type="EMBL" id="ETM55177.1"/>
    </source>
</evidence>
<proteinExistence type="predicted"/>
<dbReference type="AlphaFoldDB" id="W2HJS3"/>
<dbReference type="EMBL" id="KI684290">
    <property type="protein sequence ID" value="ETK95493.1"/>
    <property type="molecule type" value="Genomic_DNA"/>
</dbReference>
<reference evidence="2" key="2">
    <citation type="submission" date="2013-11" db="EMBL/GenBank/DDBJ databases">
        <title>The Genome Sequence of Phytophthora parasitica IAC_01/95.</title>
        <authorList>
            <consortium name="The Broad Institute Genomics Platform"/>
            <person name="Russ C."/>
            <person name="Tyler B."/>
            <person name="Panabieres F."/>
            <person name="Shan W."/>
            <person name="Tripathy S."/>
            <person name="Grunwald N."/>
            <person name="Machado M."/>
            <person name="Johnson C.S."/>
            <person name="Arredondo F."/>
            <person name="Hong C."/>
            <person name="Coffey M."/>
            <person name="Young S.K."/>
            <person name="Zeng Q."/>
            <person name="Gargeya S."/>
            <person name="Fitzgerald M."/>
            <person name="Abouelleil A."/>
            <person name="Alvarado L."/>
            <person name="Chapman S.B."/>
            <person name="Gainer-Dewar J."/>
            <person name="Goldberg J."/>
            <person name="Griggs A."/>
            <person name="Gujja S."/>
            <person name="Hansen M."/>
            <person name="Howarth C."/>
            <person name="Imamovic A."/>
            <person name="Ireland A."/>
            <person name="Larimer J."/>
            <person name="McCowan C."/>
            <person name="Murphy C."/>
            <person name="Pearson M."/>
            <person name="Poon T.W."/>
            <person name="Priest M."/>
            <person name="Roberts A."/>
            <person name="Saif S."/>
            <person name="Shea T."/>
            <person name="Sykes S."/>
            <person name="Wortman J."/>
            <person name="Nusbaum C."/>
            <person name="Birren B."/>
        </authorList>
    </citation>
    <scope>NUCLEOTIDE SEQUENCE [LARGE SCALE GENOMIC DNA]</scope>
    <source>
        <strain evidence="2">IAC_01/95</strain>
    </source>
</reference>
<accession>W2HJS3</accession>
<dbReference type="EMBL" id="KI690789">
    <property type="protein sequence ID" value="ETM55177.1"/>
    <property type="molecule type" value="Genomic_DNA"/>
</dbReference>
<gene>
    <name evidence="2" type="ORF">L914_01571</name>
    <name evidence="1" type="ORF">L915_01580</name>
</gene>
<organism evidence="1">
    <name type="scientific">Phytophthora nicotianae</name>
    <name type="common">Potato buckeye rot agent</name>
    <name type="synonym">Phytophthora parasitica</name>
    <dbReference type="NCBI Taxonomy" id="4792"/>
    <lineage>
        <taxon>Eukaryota</taxon>
        <taxon>Sar</taxon>
        <taxon>Stramenopiles</taxon>
        <taxon>Oomycota</taxon>
        <taxon>Peronosporomycetes</taxon>
        <taxon>Peronosporales</taxon>
        <taxon>Peronosporaceae</taxon>
        <taxon>Phytophthora</taxon>
    </lineage>
</organism>
<protein>
    <submittedName>
        <fullName evidence="1">Uncharacterized protein</fullName>
    </submittedName>
</protein>
<dbReference type="Proteomes" id="UP000053236">
    <property type="component" value="Unassembled WGS sequence"/>
</dbReference>
<sequence length="45" mass="5013">MLTNDIDFCMQLLELSSKKVTTAYYYVGLTCCKVDELGPVKALPP</sequence>
<name>W2HJS3_PHYNI</name>
<dbReference type="Proteomes" id="UP000054532">
    <property type="component" value="Unassembled WGS sequence"/>
</dbReference>